<keyword evidence="3" id="KW-0472">Membrane</keyword>
<dbReference type="Pfam" id="PF17862">
    <property type="entry name" value="AAA_lid_3"/>
    <property type="match status" value="1"/>
</dbReference>
<dbReference type="Gene3D" id="1.10.8.60">
    <property type="match status" value="1"/>
</dbReference>
<comment type="caution">
    <text evidence="7">The sequence shown here is derived from an EMBL/GenBank/DDBJ whole genome shotgun (WGS) entry which is preliminary data.</text>
</comment>
<evidence type="ECO:0000313" key="8">
    <source>
        <dbReference type="Proteomes" id="UP000750711"/>
    </source>
</evidence>
<protein>
    <recommendedName>
        <fullName evidence="6">AAA+ ATPase domain-containing protein</fullName>
    </recommendedName>
</protein>
<dbReference type="SUPFAM" id="SSF52540">
    <property type="entry name" value="P-loop containing nucleoside triphosphate hydrolases"/>
    <property type="match status" value="1"/>
</dbReference>
<feature type="region of interest" description="Disordered" evidence="5">
    <location>
        <begin position="389"/>
        <end position="418"/>
    </location>
</feature>
<feature type="region of interest" description="Disordered" evidence="5">
    <location>
        <begin position="273"/>
        <end position="313"/>
    </location>
</feature>
<sequence length="980" mass="108474">MRMHAVRRQALWLLPRLAVPARCRVVAGRRFAPRSRAFHRSAVACTVVPDGRSDKTDPVLAHEPDEGTPVPLQEPIAGVDVAENDEALDTIPPERVQRPKERQGNYGSAARRSVRNRKPREIPPVELPPWFSQNSVRLKEELRTPTDPVLLYKEPTNKQLDSEIELSPARYNLQEDIWKEVLSTIRAGLVLPNPSFADDFPAAKAHVVLQCPKDGGIFFLDSVVEKAASALNADLIRLDAQDLAEIGGDYIGEGQDSGPHSIRSLSYNAQQVVARHKAREMEETEEDEGLEEEEEEEEDHPSSRTSSSHFQMPTISKISAIPIGSFSNLEDLFKSGKLFTGNIVSNGPRLNGTLPLYSRAGAPSSEQWSDMKLSLLLETLTDAGLEKRKALKQGDEPNATDSQETPARAPDDEIPPDALRAPWSTIVMLRDYKEINATPQGERILGRLLDIIQRRRKEGQSIVLVGTVSSADLMPSLSRSAIKSLQSEGEERFSRTIVVTPPRTLAQDGVLAEDGRRRIREINMRHLRDMIRRRSRDDTQSLSSVAQDDWRLDSSLEFASGLSDSVWTFDRVHRVAVSALGCKTREGALTPEDIGRALELLDASDEVKFQWANEERVKSIGGDGLRAPSVAAPPSIESEKMKRLRKICNDHEKKLLGGVVNPENIHTTFKDVRTSHDTVEALRTLTSLSLVRPEAFSYGVLATDKIPGLLLYGPPGTGKTLLAKAVAKESGATVLEVSGAEVYDMYVGEGEKNVKAIFTLAKKLSPCVVFIDEADAIFGSRSSHANRTSHRELINMFLQQWDGMSDLSAFIMVATNRPFDLDDAVLRRLPRRLLVDLPTEKDRTEILKIHLRDETLDPDVSLADIASQTNLYSGSDLKNISVAAALSCVREEIALASTQQPGLNGTSPTPEKRILAKRHFDKALDEISASISEDMSSLAAIRKFDEKYGDRKRKRKSTAWGFGGTADALQQPLETGRVRN</sequence>
<keyword evidence="4" id="KW-0067">ATP-binding</keyword>
<feature type="compositionally biased region" description="Acidic residues" evidence="5">
    <location>
        <begin position="282"/>
        <end position="299"/>
    </location>
</feature>
<keyword evidence="3" id="KW-1000">Mitochondrion outer membrane</keyword>
<keyword evidence="8" id="KW-1185">Reference proteome</keyword>
<dbReference type="AlphaFoldDB" id="A0A9P8LFH6"/>
<dbReference type="GO" id="GO:0005741">
    <property type="term" value="C:mitochondrial outer membrane"/>
    <property type="evidence" value="ECO:0007669"/>
    <property type="project" value="UniProtKB-SubCell"/>
</dbReference>
<evidence type="ECO:0000313" key="7">
    <source>
        <dbReference type="EMBL" id="KAH0563285.1"/>
    </source>
</evidence>
<dbReference type="Gene3D" id="3.40.50.300">
    <property type="entry name" value="P-loop containing nucleotide triphosphate hydrolases"/>
    <property type="match status" value="1"/>
</dbReference>
<evidence type="ECO:0000256" key="5">
    <source>
        <dbReference type="SAM" id="MobiDB-lite"/>
    </source>
</evidence>
<dbReference type="InterPro" id="IPR003959">
    <property type="entry name" value="ATPase_AAA_core"/>
</dbReference>
<evidence type="ECO:0000256" key="3">
    <source>
        <dbReference type="ARBA" id="ARBA00022787"/>
    </source>
</evidence>
<evidence type="ECO:0000256" key="2">
    <source>
        <dbReference type="ARBA" id="ARBA00022741"/>
    </source>
</evidence>
<dbReference type="SMART" id="SM00382">
    <property type="entry name" value="AAA"/>
    <property type="match status" value="1"/>
</dbReference>
<dbReference type="InterPro" id="IPR041569">
    <property type="entry name" value="AAA_lid_3"/>
</dbReference>
<keyword evidence="3" id="KW-0496">Mitochondrion</keyword>
<feature type="region of interest" description="Disordered" evidence="5">
    <location>
        <begin position="89"/>
        <end position="121"/>
    </location>
</feature>
<dbReference type="GO" id="GO:0005524">
    <property type="term" value="F:ATP binding"/>
    <property type="evidence" value="ECO:0007669"/>
    <property type="project" value="UniProtKB-KW"/>
</dbReference>
<dbReference type="EMBL" id="JAGHQM010000224">
    <property type="protein sequence ID" value="KAH0563285.1"/>
    <property type="molecule type" value="Genomic_DNA"/>
</dbReference>
<gene>
    <name evidence="7" type="ORF">GP486_002140</name>
</gene>
<evidence type="ECO:0000256" key="4">
    <source>
        <dbReference type="ARBA" id="ARBA00022840"/>
    </source>
</evidence>
<feature type="compositionally biased region" description="Polar residues" evidence="5">
    <location>
        <begin position="303"/>
        <end position="313"/>
    </location>
</feature>
<keyword evidence="2" id="KW-0547">Nucleotide-binding</keyword>
<dbReference type="InterPro" id="IPR003593">
    <property type="entry name" value="AAA+_ATPase"/>
</dbReference>
<dbReference type="InterPro" id="IPR027417">
    <property type="entry name" value="P-loop_NTPase"/>
</dbReference>
<dbReference type="PANTHER" id="PTHR45644:SF56">
    <property type="entry name" value="AAA ATPASE, PUTATIVE (AFU_ORTHOLOGUE AFUA_2G12920)-RELATED"/>
    <property type="match status" value="1"/>
</dbReference>
<comment type="subcellular location">
    <subcellularLocation>
        <location evidence="1">Mitochondrion outer membrane</location>
        <topology evidence="1">Single-pass membrane protein</topology>
    </subcellularLocation>
</comment>
<dbReference type="PANTHER" id="PTHR45644">
    <property type="entry name" value="AAA ATPASE, PUTATIVE (AFU_ORTHOLOGUE AFUA_2G12920)-RELATED-RELATED"/>
    <property type="match status" value="1"/>
</dbReference>
<feature type="domain" description="AAA+ ATPase" evidence="6">
    <location>
        <begin position="705"/>
        <end position="839"/>
    </location>
</feature>
<dbReference type="Pfam" id="PF00004">
    <property type="entry name" value="AAA"/>
    <property type="match status" value="1"/>
</dbReference>
<dbReference type="InterPro" id="IPR051701">
    <property type="entry name" value="Mito_OM_Translocase_MSP1"/>
</dbReference>
<dbReference type="GO" id="GO:0016887">
    <property type="term" value="F:ATP hydrolysis activity"/>
    <property type="evidence" value="ECO:0007669"/>
    <property type="project" value="InterPro"/>
</dbReference>
<dbReference type="Proteomes" id="UP000750711">
    <property type="component" value="Unassembled WGS sequence"/>
</dbReference>
<evidence type="ECO:0000259" key="6">
    <source>
        <dbReference type="SMART" id="SM00382"/>
    </source>
</evidence>
<proteinExistence type="predicted"/>
<organism evidence="7 8">
    <name type="scientific">Trichoglossum hirsutum</name>
    <dbReference type="NCBI Taxonomy" id="265104"/>
    <lineage>
        <taxon>Eukaryota</taxon>
        <taxon>Fungi</taxon>
        <taxon>Dikarya</taxon>
        <taxon>Ascomycota</taxon>
        <taxon>Pezizomycotina</taxon>
        <taxon>Geoglossomycetes</taxon>
        <taxon>Geoglossales</taxon>
        <taxon>Geoglossaceae</taxon>
        <taxon>Trichoglossum</taxon>
    </lineage>
</organism>
<reference evidence="7" key="1">
    <citation type="submission" date="2021-03" db="EMBL/GenBank/DDBJ databases">
        <title>Comparative genomics and phylogenomic investigation of the class Geoglossomycetes provide insights into ecological specialization and systematics.</title>
        <authorList>
            <person name="Melie T."/>
            <person name="Pirro S."/>
            <person name="Miller A.N."/>
            <person name="Quandt A."/>
        </authorList>
    </citation>
    <scope>NUCLEOTIDE SEQUENCE</scope>
    <source>
        <strain evidence="7">CAQ_001_2017</strain>
    </source>
</reference>
<dbReference type="InterPro" id="IPR056027">
    <property type="entry name" value="DUF7608"/>
</dbReference>
<dbReference type="Pfam" id="PF24581">
    <property type="entry name" value="DUF7608"/>
    <property type="match status" value="1"/>
</dbReference>
<evidence type="ECO:0000256" key="1">
    <source>
        <dbReference type="ARBA" id="ARBA00004572"/>
    </source>
</evidence>
<name>A0A9P8LFH6_9PEZI</name>
<accession>A0A9P8LFH6</accession>